<reference evidence="3" key="1">
    <citation type="journal article" date="2019" name="Int. J. Syst. Evol. Microbiol.">
        <title>The Global Catalogue of Microorganisms (GCM) 10K type strain sequencing project: providing services to taxonomists for standard genome sequencing and annotation.</title>
        <authorList>
            <consortium name="The Broad Institute Genomics Platform"/>
            <consortium name="The Broad Institute Genome Sequencing Center for Infectious Disease"/>
            <person name="Wu L."/>
            <person name="Ma J."/>
        </authorList>
    </citation>
    <scope>NUCLEOTIDE SEQUENCE [LARGE SCALE GENOMIC DNA]</scope>
    <source>
        <strain evidence="3">JCM 31921</strain>
    </source>
</reference>
<feature type="domain" description="Secretion system C-terminal sorting" evidence="1">
    <location>
        <begin position="427"/>
        <end position="497"/>
    </location>
</feature>
<organism evidence="2 3">
    <name type="scientific">Rurimicrobium arvi</name>
    <dbReference type="NCBI Taxonomy" id="2049916"/>
    <lineage>
        <taxon>Bacteria</taxon>
        <taxon>Pseudomonadati</taxon>
        <taxon>Bacteroidota</taxon>
        <taxon>Chitinophagia</taxon>
        <taxon>Chitinophagales</taxon>
        <taxon>Chitinophagaceae</taxon>
        <taxon>Rurimicrobium</taxon>
    </lineage>
</organism>
<dbReference type="Proteomes" id="UP001501410">
    <property type="component" value="Unassembled WGS sequence"/>
</dbReference>
<protein>
    <recommendedName>
        <fullName evidence="1">Secretion system C-terminal sorting domain-containing protein</fullName>
    </recommendedName>
</protein>
<gene>
    <name evidence="2" type="ORF">GCM10023092_27050</name>
</gene>
<dbReference type="InterPro" id="IPR026444">
    <property type="entry name" value="Secre_tail"/>
</dbReference>
<name>A0ABP8N2S3_9BACT</name>
<dbReference type="Pfam" id="PF18962">
    <property type="entry name" value="Por_Secre_tail"/>
    <property type="match status" value="1"/>
</dbReference>
<evidence type="ECO:0000313" key="2">
    <source>
        <dbReference type="EMBL" id="GAA4458564.1"/>
    </source>
</evidence>
<sequence length="506" mass="54186">MPVKARPNLFTFYTQGAATMPSGSDLTSKGIIYINGVSPRINPDRVNSGSTAFILRTFRDDNIICVCMTGHQVSDLVGGRTMTVPMAIPIGNNVSMNYRGEDNTIEDVDYVNVVSRSTAFLPYGVLAGLAFDESNGKDAALLLINKRMLPLTDFAALGYDFSADNAQTGGSYYSLSHPWNYPMRLSDNGTYASGDNDCMDVSFSQPYGMGDGSSGGPVFRRPSSASDLSPVKGIVSLAREPISSYWEFTAGALQVAHLYSTRERISRMSLLEPAIKEHCWKNADKNALMQSGAYKQTVMVSNPKPELTVNQIINAATDVSGSSAASTETTSDGKKVTYFMANNCTVGSFTMPTTYPGTATTWQVVVSAKQIDVNAGFNYSASGSSELDLTTVSSYSVSATSRLDGASDNSSSTSPEAGFDTAAGFKLYPNPSSDGIFYLELPAGKQTITYRGSVFSVDGKLVQQLGDMPGGGKINFSLSQQPRGIYILNVQTAEGNNVFITRITLQ</sequence>
<accession>A0ABP8N2S3</accession>
<evidence type="ECO:0000313" key="3">
    <source>
        <dbReference type="Proteomes" id="UP001501410"/>
    </source>
</evidence>
<evidence type="ECO:0000259" key="1">
    <source>
        <dbReference type="Pfam" id="PF18962"/>
    </source>
</evidence>
<dbReference type="EMBL" id="BAABEZ010000024">
    <property type="protein sequence ID" value="GAA4458564.1"/>
    <property type="molecule type" value="Genomic_DNA"/>
</dbReference>
<comment type="caution">
    <text evidence="2">The sequence shown here is derived from an EMBL/GenBank/DDBJ whole genome shotgun (WGS) entry which is preliminary data.</text>
</comment>
<keyword evidence="3" id="KW-1185">Reference proteome</keyword>
<dbReference type="NCBIfam" id="TIGR04183">
    <property type="entry name" value="Por_Secre_tail"/>
    <property type="match status" value="1"/>
</dbReference>
<proteinExistence type="predicted"/>